<dbReference type="EMBL" id="BMVG01000044">
    <property type="protein sequence ID" value="GHE13816.1"/>
    <property type="molecule type" value="Genomic_DNA"/>
</dbReference>
<sequence length="144" mass="15715">MIEARLRVKNWVRRWLRPAAPERLAEPQQTIAQLAGGLLASRSAIVGAVDLLTGLTRCDAPVRLGSAPTTSLSPRCIGAVRVQGRDLQAAGGTGARGATAAGRGRTERHSIIEEATALYDFIAERMPQLLDEWRAQRVRLREHD</sequence>
<keyword evidence="2" id="KW-1185">Reference proteome</keyword>
<reference evidence="1" key="2">
    <citation type="submission" date="2020-09" db="EMBL/GenBank/DDBJ databases">
        <authorList>
            <person name="Sun Q."/>
            <person name="Ohkuma M."/>
        </authorList>
    </citation>
    <scope>NUCLEOTIDE SEQUENCE</scope>
    <source>
        <strain evidence="1">JCM 4714</strain>
    </source>
</reference>
<name>A0A919D773_9ACTN</name>
<evidence type="ECO:0000313" key="2">
    <source>
        <dbReference type="Proteomes" id="UP000655443"/>
    </source>
</evidence>
<evidence type="ECO:0000313" key="1">
    <source>
        <dbReference type="EMBL" id="GHE13816.1"/>
    </source>
</evidence>
<dbReference type="AlphaFoldDB" id="A0A919D773"/>
<dbReference type="Proteomes" id="UP000655443">
    <property type="component" value="Unassembled WGS sequence"/>
</dbReference>
<accession>A0A919D773</accession>
<gene>
    <name evidence="1" type="ORF">GCM10010339_82190</name>
</gene>
<protein>
    <submittedName>
        <fullName evidence="1">Uncharacterized protein</fullName>
    </submittedName>
</protein>
<comment type="caution">
    <text evidence="1">The sequence shown here is derived from an EMBL/GenBank/DDBJ whole genome shotgun (WGS) entry which is preliminary data.</text>
</comment>
<proteinExistence type="predicted"/>
<reference evidence="1" key="1">
    <citation type="journal article" date="2014" name="Int. J. Syst. Evol. Microbiol.">
        <title>Complete genome sequence of Corynebacterium casei LMG S-19264T (=DSM 44701T), isolated from a smear-ripened cheese.</title>
        <authorList>
            <consortium name="US DOE Joint Genome Institute (JGI-PGF)"/>
            <person name="Walter F."/>
            <person name="Albersmeier A."/>
            <person name="Kalinowski J."/>
            <person name="Ruckert C."/>
        </authorList>
    </citation>
    <scope>NUCLEOTIDE SEQUENCE</scope>
    <source>
        <strain evidence="1">JCM 4714</strain>
    </source>
</reference>
<organism evidence="1 2">
    <name type="scientific">Streptomyces alanosinicus</name>
    <dbReference type="NCBI Taxonomy" id="68171"/>
    <lineage>
        <taxon>Bacteria</taxon>
        <taxon>Bacillati</taxon>
        <taxon>Actinomycetota</taxon>
        <taxon>Actinomycetes</taxon>
        <taxon>Kitasatosporales</taxon>
        <taxon>Streptomycetaceae</taxon>
        <taxon>Streptomyces</taxon>
    </lineage>
</organism>